<dbReference type="InterPro" id="IPR036397">
    <property type="entry name" value="RNaseH_sf"/>
</dbReference>
<gene>
    <name evidence="1" type="ORF">WA026_000472</name>
</gene>
<comment type="caution">
    <text evidence="1">The sequence shown here is derived from an EMBL/GenBank/DDBJ whole genome shotgun (WGS) entry which is preliminary data.</text>
</comment>
<accession>A0AAW1UZD4</accession>
<organism evidence="1 2">
    <name type="scientific">Henosepilachna vigintioctopunctata</name>
    <dbReference type="NCBI Taxonomy" id="420089"/>
    <lineage>
        <taxon>Eukaryota</taxon>
        <taxon>Metazoa</taxon>
        <taxon>Ecdysozoa</taxon>
        <taxon>Arthropoda</taxon>
        <taxon>Hexapoda</taxon>
        <taxon>Insecta</taxon>
        <taxon>Pterygota</taxon>
        <taxon>Neoptera</taxon>
        <taxon>Endopterygota</taxon>
        <taxon>Coleoptera</taxon>
        <taxon>Polyphaga</taxon>
        <taxon>Cucujiformia</taxon>
        <taxon>Coccinelloidea</taxon>
        <taxon>Coccinellidae</taxon>
        <taxon>Epilachninae</taxon>
        <taxon>Epilachnini</taxon>
        <taxon>Henosepilachna</taxon>
    </lineage>
</organism>
<name>A0AAW1UZD4_9CUCU</name>
<dbReference type="EMBL" id="JARQZJ010000121">
    <property type="protein sequence ID" value="KAK9888203.1"/>
    <property type="molecule type" value="Genomic_DNA"/>
</dbReference>
<dbReference type="AlphaFoldDB" id="A0AAW1UZD4"/>
<dbReference type="Proteomes" id="UP001431783">
    <property type="component" value="Unassembled WGS sequence"/>
</dbReference>
<sequence>MKNEHERRPRSLVCYERPQQSLRLCAASLNLNKYMVHRIISKDLHLHPHKIVFVQKMKPDEPDKRVEFCRTMKNRLRSFNNIWFSDESNSHINGHVNKQNCRYWVSENPLELHQKPLQSPKVIVWPTITREELSVLIFSIITVNSDRYCHMIRTFLATEMQNQDDYNRNTFSSKMEPLKWLSSRFIP</sequence>
<evidence type="ECO:0008006" key="3">
    <source>
        <dbReference type="Google" id="ProtNLM"/>
    </source>
</evidence>
<dbReference type="PANTHER" id="PTHR47326:SF1">
    <property type="entry name" value="HTH PSQ-TYPE DOMAIN-CONTAINING PROTEIN"/>
    <property type="match status" value="1"/>
</dbReference>
<dbReference type="GO" id="GO:0003676">
    <property type="term" value="F:nucleic acid binding"/>
    <property type="evidence" value="ECO:0007669"/>
    <property type="project" value="InterPro"/>
</dbReference>
<dbReference type="PANTHER" id="PTHR47326">
    <property type="entry name" value="TRANSPOSABLE ELEMENT TC3 TRANSPOSASE-LIKE PROTEIN"/>
    <property type="match status" value="1"/>
</dbReference>
<reference evidence="1 2" key="1">
    <citation type="submission" date="2023-03" db="EMBL/GenBank/DDBJ databases">
        <title>Genome insight into feeding habits of ladybird beetles.</title>
        <authorList>
            <person name="Li H.-S."/>
            <person name="Huang Y.-H."/>
            <person name="Pang H."/>
        </authorList>
    </citation>
    <scope>NUCLEOTIDE SEQUENCE [LARGE SCALE GENOMIC DNA]</scope>
    <source>
        <strain evidence="1">SYSU_2023b</strain>
        <tissue evidence="1">Whole body</tissue>
    </source>
</reference>
<keyword evidence="2" id="KW-1185">Reference proteome</keyword>
<proteinExistence type="predicted"/>
<evidence type="ECO:0000313" key="2">
    <source>
        <dbReference type="Proteomes" id="UP001431783"/>
    </source>
</evidence>
<dbReference type="Gene3D" id="3.30.420.10">
    <property type="entry name" value="Ribonuclease H-like superfamily/Ribonuclease H"/>
    <property type="match status" value="1"/>
</dbReference>
<protein>
    <recommendedName>
        <fullName evidence="3">Transposase</fullName>
    </recommendedName>
</protein>
<evidence type="ECO:0000313" key="1">
    <source>
        <dbReference type="EMBL" id="KAK9888203.1"/>
    </source>
</evidence>